<accession>A0ABV6EMJ1</accession>
<dbReference type="PANTHER" id="PTHR41248:SF1">
    <property type="entry name" value="NORD PROTEIN"/>
    <property type="match status" value="1"/>
</dbReference>
<organism evidence="3 4">
    <name type="scientific">Rhodopseudomonas telluris</name>
    <dbReference type="NCBI Taxonomy" id="644215"/>
    <lineage>
        <taxon>Bacteria</taxon>
        <taxon>Pseudomonadati</taxon>
        <taxon>Pseudomonadota</taxon>
        <taxon>Alphaproteobacteria</taxon>
        <taxon>Hyphomicrobiales</taxon>
        <taxon>Nitrobacteraceae</taxon>
        <taxon>Rhodopseudomonas</taxon>
    </lineage>
</organism>
<feature type="compositionally biased region" description="Basic and acidic residues" evidence="1">
    <location>
        <begin position="255"/>
        <end position="271"/>
    </location>
</feature>
<dbReference type="Pfam" id="PF00092">
    <property type="entry name" value="VWA"/>
    <property type="match status" value="1"/>
</dbReference>
<evidence type="ECO:0000259" key="2">
    <source>
        <dbReference type="PROSITE" id="PS50234"/>
    </source>
</evidence>
<dbReference type="PROSITE" id="PS50234">
    <property type="entry name" value="VWFA"/>
    <property type="match status" value="1"/>
</dbReference>
<dbReference type="Gene3D" id="3.40.50.410">
    <property type="entry name" value="von Willebrand factor, type A domain"/>
    <property type="match status" value="1"/>
</dbReference>
<comment type="caution">
    <text evidence="3">The sequence shown here is derived from an EMBL/GenBank/DDBJ whole genome shotgun (WGS) entry which is preliminary data.</text>
</comment>
<name>A0ABV6EMJ1_9BRAD</name>
<proteinExistence type="predicted"/>
<feature type="region of interest" description="Disordered" evidence="1">
    <location>
        <begin position="295"/>
        <end position="328"/>
    </location>
</feature>
<feature type="domain" description="VWFA" evidence="2">
    <location>
        <begin position="448"/>
        <end position="634"/>
    </location>
</feature>
<protein>
    <submittedName>
        <fullName evidence="3">Nitric oxide reductase activation protein NorD</fullName>
    </submittedName>
</protein>
<evidence type="ECO:0000313" key="3">
    <source>
        <dbReference type="EMBL" id="MFC0239419.1"/>
    </source>
</evidence>
<dbReference type="SMART" id="SM00327">
    <property type="entry name" value="VWA"/>
    <property type="match status" value="1"/>
</dbReference>
<dbReference type="InterPro" id="IPR051928">
    <property type="entry name" value="NorD/CobT"/>
</dbReference>
<dbReference type="PANTHER" id="PTHR41248">
    <property type="entry name" value="NORD PROTEIN"/>
    <property type="match status" value="1"/>
</dbReference>
<gene>
    <name evidence="3" type="ORF">ACFFJ6_03025</name>
</gene>
<evidence type="ECO:0000256" key="1">
    <source>
        <dbReference type="SAM" id="MobiDB-lite"/>
    </source>
</evidence>
<dbReference type="CDD" id="cd01454">
    <property type="entry name" value="vWA_norD_type"/>
    <property type="match status" value="1"/>
</dbReference>
<dbReference type="InterPro" id="IPR036465">
    <property type="entry name" value="vWFA_dom_sf"/>
</dbReference>
<feature type="region of interest" description="Disordered" evidence="1">
    <location>
        <begin position="237"/>
        <end position="276"/>
    </location>
</feature>
<dbReference type="SUPFAM" id="SSF53300">
    <property type="entry name" value="vWA-like"/>
    <property type="match status" value="1"/>
</dbReference>
<evidence type="ECO:0000313" key="4">
    <source>
        <dbReference type="Proteomes" id="UP001589775"/>
    </source>
</evidence>
<dbReference type="EMBL" id="JBHLWM010000001">
    <property type="protein sequence ID" value="MFC0239419.1"/>
    <property type="molecule type" value="Genomic_DNA"/>
</dbReference>
<dbReference type="RefSeq" id="WP_378385714.1">
    <property type="nucleotide sequence ID" value="NZ_JBHLWM010000001.1"/>
</dbReference>
<dbReference type="InterPro" id="IPR002035">
    <property type="entry name" value="VWF_A"/>
</dbReference>
<keyword evidence="4" id="KW-1185">Reference proteome</keyword>
<sequence length="636" mass="70572">MLDFLELEETVGRAWHRMVGRAASYADYPEAAALLSDERGALGVMYRGLGGEVGVQLAPAGARTSGHRLGWKQRIGLGEERLAQPGRDEATLFLPERIALFPDAALNRALYRWLAAWFAVGSEEAITETDPLRRDLRVLRRAEQTTRAVLAAFPGLSSVYADLGCALVQARPRRSLSRIERDIETLILSLLGADARPDPALWRIITGDAELPPKAPSVYQTFLPCPMWGEVWTRPDDASRREADEPGDTAARQTSEPRRKAAKRKTNDGPQRDPLALNRFEKILAMAEMVNVDRPTDEDDDEHADQAADDLDEITLGRSTKKPSSKFRFDLDLPPQAVEAGRRTAGKLYPEWDYKRAAYLPDHCRVVAGPASATGEVWHCSDATRALIERVKRQFETLRPRHEVLRAQPDGNDLDLDAVVRARCDLSAGSAGSERLHLAARAQARDLAVTLLVDVSLSTDAWIDNRRVLDVEKEALMVLAHGLAACGDAHSILTFTSRRRDWVRVETVKAFGEQMGPLVEQRIAALRPGYYTRIGAALRHATAELAAQPQRKKLVLLLTDGKPNDVDHYEGRFALEDSRKAVQQARRSGVAVFGVTIDVDAQDYFAPLFGRAGYAIVGQVERLPSALPRIYQHLMR</sequence>
<dbReference type="Proteomes" id="UP001589775">
    <property type="component" value="Unassembled WGS sequence"/>
</dbReference>
<reference evidence="3 4" key="1">
    <citation type="submission" date="2024-09" db="EMBL/GenBank/DDBJ databases">
        <authorList>
            <person name="Sun Q."/>
            <person name="Mori K."/>
        </authorList>
    </citation>
    <scope>NUCLEOTIDE SEQUENCE [LARGE SCALE GENOMIC DNA]</scope>
    <source>
        <strain evidence="3 4">KCTC 23279</strain>
    </source>
</reference>
<feature type="compositionally biased region" description="Acidic residues" evidence="1">
    <location>
        <begin position="296"/>
        <end position="313"/>
    </location>
</feature>